<keyword evidence="2" id="KW-0808">Transferase</keyword>
<evidence type="ECO:0000256" key="1">
    <source>
        <dbReference type="ARBA" id="ARBA00022527"/>
    </source>
</evidence>
<reference evidence="7 8" key="1">
    <citation type="submission" date="2024-11" db="EMBL/GenBank/DDBJ databases">
        <title>Adaptive evolution of stress response genes in parasites aligns with host niche diversity.</title>
        <authorList>
            <person name="Hahn C."/>
            <person name="Resl P."/>
        </authorList>
    </citation>
    <scope>NUCLEOTIDE SEQUENCE [LARGE SCALE GENOMIC DNA]</scope>
    <source>
        <strain evidence="7">EGGRZ-B1_66</strain>
        <tissue evidence="7">Body</tissue>
    </source>
</reference>
<dbReference type="GO" id="GO:0005524">
    <property type="term" value="F:ATP binding"/>
    <property type="evidence" value="ECO:0007669"/>
    <property type="project" value="UniProtKB-KW"/>
</dbReference>
<dbReference type="InterPro" id="IPR051852">
    <property type="entry name" value="Alpha-type_PK"/>
</dbReference>
<keyword evidence="5" id="KW-0067">ATP-binding</keyword>
<keyword evidence="1" id="KW-0723">Serine/threonine-protein kinase</keyword>
<gene>
    <name evidence="7" type="primary">EEF2K</name>
    <name evidence="7" type="ORF">Ciccas_012821</name>
</gene>
<dbReference type="AlphaFoldDB" id="A0ABD2PNP5"/>
<name>A0ABD2PNP5_9PLAT</name>
<dbReference type="SMART" id="SM00811">
    <property type="entry name" value="Alpha_kinase"/>
    <property type="match status" value="1"/>
</dbReference>
<dbReference type="PANTHER" id="PTHR45992:SF2">
    <property type="entry name" value="EUKARYOTIC ELONGATION FACTOR 2 KINASE"/>
    <property type="match status" value="1"/>
</dbReference>
<evidence type="ECO:0000256" key="2">
    <source>
        <dbReference type="ARBA" id="ARBA00022679"/>
    </source>
</evidence>
<evidence type="ECO:0000256" key="5">
    <source>
        <dbReference type="ARBA" id="ARBA00022840"/>
    </source>
</evidence>
<keyword evidence="4 7" id="KW-0418">Kinase</keyword>
<dbReference type="Pfam" id="PF02816">
    <property type="entry name" value="Alpha_kinase"/>
    <property type="match status" value="1"/>
</dbReference>
<evidence type="ECO:0000313" key="8">
    <source>
        <dbReference type="Proteomes" id="UP001626550"/>
    </source>
</evidence>
<evidence type="ECO:0000256" key="3">
    <source>
        <dbReference type="ARBA" id="ARBA00022741"/>
    </source>
</evidence>
<dbReference type="GO" id="GO:0003746">
    <property type="term" value="F:translation elongation factor activity"/>
    <property type="evidence" value="ECO:0007669"/>
    <property type="project" value="UniProtKB-KW"/>
</dbReference>
<evidence type="ECO:0000259" key="6">
    <source>
        <dbReference type="PROSITE" id="PS51158"/>
    </source>
</evidence>
<evidence type="ECO:0000256" key="4">
    <source>
        <dbReference type="ARBA" id="ARBA00022777"/>
    </source>
</evidence>
<dbReference type="InterPro" id="IPR004166">
    <property type="entry name" value="a-kinase_dom"/>
</dbReference>
<proteinExistence type="predicted"/>
<dbReference type="SUPFAM" id="SSF56112">
    <property type="entry name" value="Protein kinase-like (PK-like)"/>
    <property type="match status" value="1"/>
</dbReference>
<sequence length="375" mass="43467">MDISGDEDNQDELSFSDYGDILENLAFKHSFDEPLQQAMRKLSVRELKINKAHLGQAYVLHEKAARIKHSGDAWKSIDFNSFPIETAKRYRYNSLKDKWVEDMVELRMEPKTFGRGAMRECYRVKKLSSLLKEKSWDHADNYVAKRYIESVDRKVYFDDVKLQMDAKLWGEEYSRQEEVAKKVDILQISIVHIRGMALFFHSHKCNPLCRDLALAPFDLHASENISLNALDQDNQFFGSTVAVPVKKRHRNPSNFRLSQLCESSSPHDLHPPRYDRAESGFDPGNSLDSPTIDLDQNHIIINKRTRRRLQSECISEDSSPAVRSVSWSCKIDLFKDDIPMPMQFTKKEDENQNSYEVNLFTNQARKVGFVKVLAL</sequence>
<dbReference type="EMBL" id="JBJKFK010004921">
    <property type="protein sequence ID" value="KAL3308643.1"/>
    <property type="molecule type" value="Genomic_DNA"/>
</dbReference>
<comment type="caution">
    <text evidence="7">The sequence shown here is derived from an EMBL/GenBank/DDBJ whole genome shotgun (WGS) entry which is preliminary data.</text>
</comment>
<organism evidence="7 8">
    <name type="scientific">Cichlidogyrus casuarinus</name>
    <dbReference type="NCBI Taxonomy" id="1844966"/>
    <lineage>
        <taxon>Eukaryota</taxon>
        <taxon>Metazoa</taxon>
        <taxon>Spiralia</taxon>
        <taxon>Lophotrochozoa</taxon>
        <taxon>Platyhelminthes</taxon>
        <taxon>Monogenea</taxon>
        <taxon>Monopisthocotylea</taxon>
        <taxon>Dactylogyridea</taxon>
        <taxon>Ancyrocephalidae</taxon>
        <taxon>Cichlidogyrus</taxon>
    </lineage>
</organism>
<accession>A0ABD2PNP5</accession>
<dbReference type="PROSITE" id="PS51158">
    <property type="entry name" value="ALPHA_KINASE"/>
    <property type="match status" value="1"/>
</dbReference>
<dbReference type="GO" id="GO:0004674">
    <property type="term" value="F:protein serine/threonine kinase activity"/>
    <property type="evidence" value="ECO:0007669"/>
    <property type="project" value="UniProtKB-KW"/>
</dbReference>
<dbReference type="Gene3D" id="3.30.200.20">
    <property type="entry name" value="Phosphorylase Kinase, domain 1"/>
    <property type="match status" value="2"/>
</dbReference>
<keyword evidence="3" id="KW-0547">Nucleotide-binding</keyword>
<evidence type="ECO:0000313" key="7">
    <source>
        <dbReference type="EMBL" id="KAL3308643.1"/>
    </source>
</evidence>
<keyword evidence="7" id="KW-0251">Elongation factor</keyword>
<dbReference type="Proteomes" id="UP001626550">
    <property type="component" value="Unassembled WGS sequence"/>
</dbReference>
<dbReference type="InterPro" id="IPR011009">
    <property type="entry name" value="Kinase-like_dom_sf"/>
</dbReference>
<protein>
    <submittedName>
        <fullName evidence="7">Eukaryotic elongation factor 2 kinase</fullName>
    </submittedName>
</protein>
<dbReference type="PANTHER" id="PTHR45992">
    <property type="entry name" value="EUKARYOTIC ELONGATION FACTOR 2 KINASE-RELATED"/>
    <property type="match status" value="1"/>
</dbReference>
<feature type="domain" description="Alpha-type protein kinase" evidence="6">
    <location>
        <begin position="91"/>
        <end position="375"/>
    </location>
</feature>
<keyword evidence="7" id="KW-0648">Protein biosynthesis</keyword>
<keyword evidence="8" id="KW-1185">Reference proteome</keyword>